<gene>
    <name evidence="1" type="ORF">Slin15195_G061050</name>
</gene>
<keyword evidence="2" id="KW-1185">Reference proteome</keyword>
<sequence>MASEEWNTGEQIRSHKLAASIINGHDADGKNFVFDDYNLDLLRRFVADPEFSREEILKENDWVDDVEGEKTARRDGSLGDI</sequence>
<proteinExistence type="predicted"/>
<dbReference type="EMBL" id="CP099421">
    <property type="protein sequence ID" value="USW52786.1"/>
    <property type="molecule type" value="Genomic_DNA"/>
</dbReference>
<accession>A0A9Q9EIH7</accession>
<evidence type="ECO:0000313" key="2">
    <source>
        <dbReference type="Proteomes" id="UP001056384"/>
    </source>
</evidence>
<protein>
    <submittedName>
        <fullName evidence="1">Uncharacterized protein</fullName>
    </submittedName>
</protein>
<evidence type="ECO:0000313" key="1">
    <source>
        <dbReference type="EMBL" id="USW52786.1"/>
    </source>
</evidence>
<reference evidence="1" key="1">
    <citation type="submission" date="2022-06" db="EMBL/GenBank/DDBJ databases">
        <title>Complete genome sequences of two strains of the flax pathogen Septoria linicola.</title>
        <authorList>
            <person name="Lapalu N."/>
            <person name="Simon A."/>
            <person name="Demenou B."/>
            <person name="Paumier D."/>
            <person name="Guillot M.-P."/>
            <person name="Gout L."/>
            <person name="Valade R."/>
        </authorList>
    </citation>
    <scope>NUCLEOTIDE SEQUENCE</scope>
    <source>
        <strain evidence="1">SE15195</strain>
    </source>
</reference>
<organism evidence="1 2">
    <name type="scientific">Septoria linicola</name>
    <dbReference type="NCBI Taxonomy" id="215465"/>
    <lineage>
        <taxon>Eukaryota</taxon>
        <taxon>Fungi</taxon>
        <taxon>Dikarya</taxon>
        <taxon>Ascomycota</taxon>
        <taxon>Pezizomycotina</taxon>
        <taxon>Dothideomycetes</taxon>
        <taxon>Dothideomycetidae</taxon>
        <taxon>Mycosphaerellales</taxon>
        <taxon>Mycosphaerellaceae</taxon>
        <taxon>Septoria</taxon>
    </lineage>
</organism>
<name>A0A9Q9EIH7_9PEZI</name>
<dbReference type="Proteomes" id="UP001056384">
    <property type="component" value="Chromosome 4"/>
</dbReference>
<dbReference type="AlphaFoldDB" id="A0A9Q9EIH7"/>